<feature type="domain" description="AAA" evidence="1">
    <location>
        <begin position="36"/>
        <end position="169"/>
    </location>
</feature>
<organism evidence="3 4">
    <name type="scientific">Arcobacter venerupis</name>
    <dbReference type="NCBI Taxonomy" id="1054033"/>
    <lineage>
        <taxon>Bacteria</taxon>
        <taxon>Pseudomonadati</taxon>
        <taxon>Campylobacterota</taxon>
        <taxon>Epsilonproteobacteria</taxon>
        <taxon>Campylobacterales</taxon>
        <taxon>Arcobacteraceae</taxon>
        <taxon>Arcobacter</taxon>
    </lineage>
</organism>
<keyword evidence="3" id="KW-0067">ATP-binding</keyword>
<dbReference type="InterPro" id="IPR025420">
    <property type="entry name" value="DUF4143"/>
</dbReference>
<dbReference type="Proteomes" id="UP000503482">
    <property type="component" value="Chromosome"/>
</dbReference>
<evidence type="ECO:0000313" key="4">
    <source>
        <dbReference type="Proteomes" id="UP000503482"/>
    </source>
</evidence>
<accession>A0AAE7B7R8</accession>
<dbReference type="AlphaFoldDB" id="A0AAE7B7R8"/>
<dbReference type="KEGG" id="avp:AVENP_1394"/>
<dbReference type="InterPro" id="IPR027417">
    <property type="entry name" value="P-loop_NTPase"/>
</dbReference>
<sequence>MNNVLISQNKHWEKRYENLYKREVFQKLVKNLSLKHIQVLQGIRRSGKSSLFKLLINELCLNTDPMEILYINLDDPFFMKYSNEPTGFYEIIQTAKKLTQKNIKYLFLDEVQAINGWERFVKSVYDSEEFIKIFITGSNSSLLNTQFATLLSGRYISTKIYPLSFSEILEINGIDNFLKLNKELPKVLKLVDDMMNYGSFVEVYELDDEFKREVLSTYYETILLKDCVANNQIRDIKSFKELGFYALTNLTSLYSYISLSKVLKINDKSIKDYISFLENSYLFSELKLFSYSLKEQINNKKKLYLSDNGFISLGYAFSSNYGKLLENLVFTELQKADFEIFYFNSDFECDFIAKKANKIIAIQVCYSLTEENKKREINAFLKLPFNVDEKYIITYNQRDKIDDIEVISFWEYFAKF</sequence>
<dbReference type="RefSeq" id="WP_128358617.1">
    <property type="nucleotide sequence ID" value="NZ_CP053840.1"/>
</dbReference>
<dbReference type="Pfam" id="PF13173">
    <property type="entry name" value="AAA_14"/>
    <property type="match status" value="1"/>
</dbReference>
<dbReference type="EMBL" id="CP053840">
    <property type="protein sequence ID" value="QKF66948.1"/>
    <property type="molecule type" value="Genomic_DNA"/>
</dbReference>
<name>A0AAE7B7R8_9BACT</name>
<dbReference type="Pfam" id="PF13635">
    <property type="entry name" value="DUF4143"/>
    <property type="match status" value="1"/>
</dbReference>
<dbReference type="SUPFAM" id="SSF52540">
    <property type="entry name" value="P-loop containing nucleoside triphosphate hydrolases"/>
    <property type="match status" value="1"/>
</dbReference>
<dbReference type="GO" id="GO:0005524">
    <property type="term" value="F:ATP binding"/>
    <property type="evidence" value="ECO:0007669"/>
    <property type="project" value="UniProtKB-KW"/>
</dbReference>
<protein>
    <submittedName>
        <fullName evidence="3">ATP-binding protein (AAA, DUF4143 domains)</fullName>
    </submittedName>
</protein>
<keyword evidence="4" id="KW-1185">Reference proteome</keyword>
<dbReference type="PANTHER" id="PTHR33295">
    <property type="entry name" value="ATPASE"/>
    <property type="match status" value="1"/>
</dbReference>
<evidence type="ECO:0000313" key="3">
    <source>
        <dbReference type="EMBL" id="QKF66948.1"/>
    </source>
</evidence>
<dbReference type="InterPro" id="IPR041682">
    <property type="entry name" value="AAA_14"/>
</dbReference>
<gene>
    <name evidence="3" type="ORF">AVENP_1394</name>
</gene>
<dbReference type="Gene3D" id="3.40.50.300">
    <property type="entry name" value="P-loop containing nucleotide triphosphate hydrolases"/>
    <property type="match status" value="1"/>
</dbReference>
<proteinExistence type="predicted"/>
<reference evidence="3 4" key="1">
    <citation type="submission" date="2020-05" db="EMBL/GenBank/DDBJ databases">
        <title>Complete genome sequencing of Campylobacter and Arcobacter type strains.</title>
        <authorList>
            <person name="Miller W.G."/>
            <person name="Yee E."/>
        </authorList>
    </citation>
    <scope>NUCLEOTIDE SEQUENCE [LARGE SCALE GENOMIC DNA]</scope>
    <source>
        <strain evidence="3 4">LMG 26156</strain>
    </source>
</reference>
<feature type="domain" description="DUF4143" evidence="2">
    <location>
        <begin position="226"/>
        <end position="367"/>
    </location>
</feature>
<dbReference type="PANTHER" id="PTHR33295:SF8">
    <property type="entry name" value="AAA+ ATPASE DOMAIN-CONTAINING PROTEIN"/>
    <property type="match status" value="1"/>
</dbReference>
<evidence type="ECO:0000259" key="1">
    <source>
        <dbReference type="Pfam" id="PF13173"/>
    </source>
</evidence>
<evidence type="ECO:0000259" key="2">
    <source>
        <dbReference type="Pfam" id="PF13635"/>
    </source>
</evidence>
<keyword evidence="3" id="KW-0547">Nucleotide-binding</keyword>